<keyword evidence="8" id="KW-0234">DNA repair</keyword>
<dbReference type="Proteomes" id="UP000536179">
    <property type="component" value="Unassembled WGS sequence"/>
</dbReference>
<evidence type="ECO:0000256" key="6">
    <source>
        <dbReference type="ARBA" id="ARBA00022801"/>
    </source>
</evidence>
<dbReference type="PANTHER" id="PTHR15822">
    <property type="entry name" value="TRAF AND TNF RECEPTOR-ASSOCIATED PROTEIN"/>
    <property type="match status" value="1"/>
</dbReference>
<protein>
    <submittedName>
        <fullName evidence="11">Endonuclease/exonuclease/phosphatase family metal-dependent hydrolase</fullName>
    </submittedName>
</protein>
<proteinExistence type="predicted"/>
<evidence type="ECO:0000256" key="5">
    <source>
        <dbReference type="ARBA" id="ARBA00022763"/>
    </source>
</evidence>
<dbReference type="EMBL" id="JACHXU010000031">
    <property type="protein sequence ID" value="MBB3210086.1"/>
    <property type="molecule type" value="Genomic_DNA"/>
</dbReference>
<dbReference type="InterPro" id="IPR005135">
    <property type="entry name" value="Endo/exonuclease/phosphatase"/>
</dbReference>
<keyword evidence="6 11" id="KW-0378">Hydrolase</keyword>
<feature type="signal peptide" evidence="9">
    <location>
        <begin position="1"/>
        <end position="24"/>
    </location>
</feature>
<evidence type="ECO:0000256" key="4">
    <source>
        <dbReference type="ARBA" id="ARBA00022723"/>
    </source>
</evidence>
<accession>A0A7W5E4L4</accession>
<evidence type="ECO:0000313" key="11">
    <source>
        <dbReference type="EMBL" id="MBB3210086.1"/>
    </source>
</evidence>
<dbReference type="AlphaFoldDB" id="A0A7W5E4L4"/>
<dbReference type="GO" id="GO:0004527">
    <property type="term" value="F:exonuclease activity"/>
    <property type="evidence" value="ECO:0007669"/>
    <property type="project" value="UniProtKB-KW"/>
</dbReference>
<keyword evidence="4" id="KW-0479">Metal-binding</keyword>
<sequence>MKRRLHAIAVTTLLIAITPSLSYGAEPSVRTTPRPGQGEAAFSIMSWNLEWFFDDSKKDNYSQLAFEKSSPSRGQWNWRRDAVAEAIAKVKPSVAALQEVEGQRVLWYLTRALDREHDLEYDEYAIEGNDRFTEQDVGLLTTRPVDVLSLMRGNVTSQMKSEGEFGAVSKHLAAILEVPVGDTVETILVVNVHLRSGEAGAAIRNKQAASLVRWLRVWEKAPVHVVVLGDFNTEESAGKVRAGSEMSILMSRATRDPSDDLVDLLEHSSAPRQQTHLLPGKQFDRILVSRSFLEDDPGRPDLCLRSIAVRSDLAIRGGVDSTEDHWERYWEMSDDKRDLSDHYPIVAEFEVR</sequence>
<feature type="domain" description="Endonuclease/exonuclease/phosphatase" evidence="10">
    <location>
        <begin position="45"/>
        <end position="342"/>
    </location>
</feature>
<name>A0A7W5E4L4_9BACT</name>
<evidence type="ECO:0000256" key="2">
    <source>
        <dbReference type="ARBA" id="ARBA00001946"/>
    </source>
</evidence>
<keyword evidence="3" id="KW-0540">Nuclease</keyword>
<keyword evidence="11" id="KW-0269">Exonuclease</keyword>
<comment type="cofactor">
    <cofactor evidence="2">
        <name>Mg(2+)</name>
        <dbReference type="ChEBI" id="CHEBI:18420"/>
    </cofactor>
</comment>
<comment type="cofactor">
    <cofactor evidence="1">
        <name>Mn(2+)</name>
        <dbReference type="ChEBI" id="CHEBI:29035"/>
    </cofactor>
</comment>
<evidence type="ECO:0000259" key="10">
    <source>
        <dbReference type="Pfam" id="PF03372"/>
    </source>
</evidence>
<dbReference type="RefSeq" id="WP_246421111.1">
    <property type="nucleotide sequence ID" value="NZ_JACHXU010000031.1"/>
</dbReference>
<dbReference type="Gene3D" id="3.60.10.10">
    <property type="entry name" value="Endonuclease/exonuclease/phosphatase"/>
    <property type="match status" value="1"/>
</dbReference>
<keyword evidence="11" id="KW-0255">Endonuclease</keyword>
<dbReference type="InterPro" id="IPR036691">
    <property type="entry name" value="Endo/exonu/phosph_ase_sf"/>
</dbReference>
<feature type="chain" id="PRO_5030904418" evidence="9">
    <location>
        <begin position="25"/>
        <end position="352"/>
    </location>
</feature>
<dbReference type="GO" id="GO:0046872">
    <property type="term" value="F:metal ion binding"/>
    <property type="evidence" value="ECO:0007669"/>
    <property type="project" value="UniProtKB-KW"/>
</dbReference>
<reference evidence="11 12" key="1">
    <citation type="submission" date="2020-08" db="EMBL/GenBank/DDBJ databases">
        <title>Genomic Encyclopedia of Type Strains, Phase III (KMG-III): the genomes of soil and plant-associated and newly described type strains.</title>
        <authorList>
            <person name="Whitman W."/>
        </authorList>
    </citation>
    <scope>NUCLEOTIDE SEQUENCE [LARGE SCALE GENOMIC DNA]</scope>
    <source>
        <strain evidence="11 12">CECT 8075</strain>
    </source>
</reference>
<dbReference type="PANTHER" id="PTHR15822:SF4">
    <property type="entry name" value="TYROSYL-DNA PHOSPHODIESTERASE 2"/>
    <property type="match status" value="1"/>
</dbReference>
<comment type="caution">
    <text evidence="11">The sequence shown here is derived from an EMBL/GenBank/DDBJ whole genome shotgun (WGS) entry which is preliminary data.</text>
</comment>
<dbReference type="GO" id="GO:0004519">
    <property type="term" value="F:endonuclease activity"/>
    <property type="evidence" value="ECO:0007669"/>
    <property type="project" value="UniProtKB-KW"/>
</dbReference>
<keyword evidence="5" id="KW-0227">DNA damage</keyword>
<organism evidence="11 12">
    <name type="scientific">Aporhodopirellula rubra</name>
    <dbReference type="NCBI Taxonomy" id="980271"/>
    <lineage>
        <taxon>Bacteria</taxon>
        <taxon>Pseudomonadati</taxon>
        <taxon>Planctomycetota</taxon>
        <taxon>Planctomycetia</taxon>
        <taxon>Pirellulales</taxon>
        <taxon>Pirellulaceae</taxon>
        <taxon>Aporhodopirellula</taxon>
    </lineage>
</organism>
<dbReference type="SUPFAM" id="SSF56219">
    <property type="entry name" value="DNase I-like"/>
    <property type="match status" value="1"/>
</dbReference>
<dbReference type="Pfam" id="PF03372">
    <property type="entry name" value="Exo_endo_phos"/>
    <property type="match status" value="1"/>
</dbReference>
<dbReference type="GO" id="GO:0006281">
    <property type="term" value="P:DNA repair"/>
    <property type="evidence" value="ECO:0007669"/>
    <property type="project" value="UniProtKB-KW"/>
</dbReference>
<keyword evidence="12" id="KW-1185">Reference proteome</keyword>
<keyword evidence="7" id="KW-0460">Magnesium</keyword>
<evidence type="ECO:0000256" key="9">
    <source>
        <dbReference type="SAM" id="SignalP"/>
    </source>
</evidence>
<keyword evidence="9" id="KW-0732">Signal</keyword>
<evidence type="ECO:0000256" key="3">
    <source>
        <dbReference type="ARBA" id="ARBA00022722"/>
    </source>
</evidence>
<dbReference type="InterPro" id="IPR051547">
    <property type="entry name" value="TDP2-like"/>
</dbReference>
<evidence type="ECO:0000256" key="1">
    <source>
        <dbReference type="ARBA" id="ARBA00001936"/>
    </source>
</evidence>
<evidence type="ECO:0000256" key="7">
    <source>
        <dbReference type="ARBA" id="ARBA00022842"/>
    </source>
</evidence>
<evidence type="ECO:0000256" key="8">
    <source>
        <dbReference type="ARBA" id="ARBA00023204"/>
    </source>
</evidence>
<evidence type="ECO:0000313" key="12">
    <source>
        <dbReference type="Proteomes" id="UP000536179"/>
    </source>
</evidence>
<gene>
    <name evidence="11" type="ORF">FHS27_005932</name>
</gene>